<evidence type="ECO:0000256" key="1">
    <source>
        <dbReference type="SAM" id="MobiDB-lite"/>
    </source>
</evidence>
<feature type="region of interest" description="Disordered" evidence="1">
    <location>
        <begin position="258"/>
        <end position="291"/>
    </location>
</feature>
<feature type="compositionally biased region" description="Basic and acidic residues" evidence="1">
    <location>
        <begin position="505"/>
        <end position="516"/>
    </location>
</feature>
<evidence type="ECO:0000313" key="3">
    <source>
        <dbReference type="Proteomes" id="UP001359485"/>
    </source>
</evidence>
<feature type="region of interest" description="Disordered" evidence="1">
    <location>
        <begin position="394"/>
        <end position="423"/>
    </location>
</feature>
<feature type="compositionally biased region" description="Basic and acidic residues" evidence="1">
    <location>
        <begin position="460"/>
        <end position="471"/>
    </location>
</feature>
<feature type="compositionally biased region" description="Polar residues" evidence="1">
    <location>
        <begin position="355"/>
        <end position="368"/>
    </location>
</feature>
<accession>A0ABR1BDI1</accession>
<feature type="region of interest" description="Disordered" evidence="1">
    <location>
        <begin position="342"/>
        <end position="372"/>
    </location>
</feature>
<dbReference type="Proteomes" id="UP001359485">
    <property type="component" value="Unassembled WGS sequence"/>
</dbReference>
<proteinExistence type="predicted"/>
<dbReference type="EMBL" id="JAWJWF010000001">
    <property type="protein sequence ID" value="KAK6641506.1"/>
    <property type="molecule type" value="Genomic_DNA"/>
</dbReference>
<feature type="region of interest" description="Disordered" evidence="1">
    <location>
        <begin position="460"/>
        <end position="567"/>
    </location>
</feature>
<sequence>MGNAFWKVVSWRYTSVQFTDSCENYNMKSLRTASTFSKLVTASLTLLSVSVCSAYYDSSYSSSVKSPCSCLSTKEKIDKFLSPQEKSRNFLQEYLNGCQVIGKTYSLPSSVSKQLPCSTTYRKEVCAKPFPSLPTKPTPCFPSKPTTPVCSSSLPTLPNEICGSGPGTKICGSVSGTTICGSGTRFPGSGGECRVPGSGSTLDDSIYNPTAPPRCPCGTPSCLPICPCGSPYCRPGQGGGSSTGSTCSGNNYPNNPISNPLGGSSSLFPKPGSRISQLYGGSGSGRTGFRKWKPGVGATVYRCPEESNDGERADYGDRAERTILYIMRPLTVLEKVSTAANDRNQSDFYPDDRQQQSVATQQENYQSTEKNDNFPMILQFGDISSMATKLRRIKREPKASASDGSDSLSGKESPTDQKTLPNRKIVVGKLKGLDFLTRYEKLKGQNKNSLNLWKEANKSDETALKKEEKSKKPIYSRPPINRGKTNGGKLVGRVLEAVRKVVPPAEKRPEQVDTKKKSQQVQKEVEPSTSTPEATEKVTQEKHKSSRGPSNDLDNKAPKSESGKGGTTLYYVVMKPGEPGMWITVPSKVKKQVNSLIKNRF</sequence>
<evidence type="ECO:0000313" key="2">
    <source>
        <dbReference type="EMBL" id="KAK6641506.1"/>
    </source>
</evidence>
<name>A0ABR1BDI1_POLSC</name>
<comment type="caution">
    <text evidence="2">The sequence shown here is derived from an EMBL/GenBank/DDBJ whole genome shotgun (WGS) entry which is preliminary data.</text>
</comment>
<reference evidence="2 3" key="1">
    <citation type="submission" date="2023-09" db="EMBL/GenBank/DDBJ databases">
        <title>Genomes of two closely related lineages of the louse Polyplax serrata with different host specificities.</title>
        <authorList>
            <person name="Martinu J."/>
            <person name="Tarabai H."/>
            <person name="Stefka J."/>
            <person name="Hypsa V."/>
        </authorList>
    </citation>
    <scope>NUCLEOTIDE SEQUENCE [LARGE SCALE GENOMIC DNA]</scope>
    <source>
        <strain evidence="2">98ZLc_SE</strain>
    </source>
</reference>
<keyword evidence="3" id="KW-1185">Reference proteome</keyword>
<feature type="compositionally biased region" description="Polar residues" evidence="1">
    <location>
        <begin position="258"/>
        <end position="267"/>
    </location>
</feature>
<organism evidence="2 3">
    <name type="scientific">Polyplax serrata</name>
    <name type="common">Common mouse louse</name>
    <dbReference type="NCBI Taxonomy" id="468196"/>
    <lineage>
        <taxon>Eukaryota</taxon>
        <taxon>Metazoa</taxon>
        <taxon>Ecdysozoa</taxon>
        <taxon>Arthropoda</taxon>
        <taxon>Hexapoda</taxon>
        <taxon>Insecta</taxon>
        <taxon>Pterygota</taxon>
        <taxon>Neoptera</taxon>
        <taxon>Paraneoptera</taxon>
        <taxon>Psocodea</taxon>
        <taxon>Troctomorpha</taxon>
        <taxon>Phthiraptera</taxon>
        <taxon>Anoplura</taxon>
        <taxon>Polyplacidae</taxon>
        <taxon>Polyplax</taxon>
    </lineage>
</organism>
<feature type="compositionally biased region" description="Basic and acidic residues" evidence="1">
    <location>
        <begin position="534"/>
        <end position="543"/>
    </location>
</feature>
<protein>
    <submittedName>
        <fullName evidence="2">Uncharacterized protein</fullName>
    </submittedName>
</protein>
<feature type="compositionally biased region" description="Basic and acidic residues" evidence="1">
    <location>
        <begin position="553"/>
        <end position="562"/>
    </location>
</feature>
<gene>
    <name evidence="2" type="ORF">RUM44_013218</name>
</gene>
<feature type="compositionally biased region" description="Low complexity" evidence="1">
    <location>
        <begin position="399"/>
        <end position="411"/>
    </location>
</feature>